<dbReference type="Pfam" id="PF01872">
    <property type="entry name" value="RibD_C"/>
    <property type="match status" value="1"/>
</dbReference>
<evidence type="ECO:0000313" key="3">
    <source>
        <dbReference type="Proteomes" id="UP001499851"/>
    </source>
</evidence>
<evidence type="ECO:0000259" key="1">
    <source>
        <dbReference type="Pfam" id="PF01872"/>
    </source>
</evidence>
<reference evidence="2 3" key="1">
    <citation type="journal article" date="2019" name="Int. J. Syst. Evol. Microbiol.">
        <title>The Global Catalogue of Microorganisms (GCM) 10K type strain sequencing project: providing services to taxonomists for standard genome sequencing and annotation.</title>
        <authorList>
            <consortium name="The Broad Institute Genomics Platform"/>
            <consortium name="The Broad Institute Genome Sequencing Center for Infectious Disease"/>
            <person name="Wu L."/>
            <person name="Ma J."/>
        </authorList>
    </citation>
    <scope>NUCLEOTIDE SEQUENCE [LARGE SCALE GENOMIC DNA]</scope>
    <source>
        <strain evidence="2 3">JCM 16001</strain>
    </source>
</reference>
<keyword evidence="3" id="KW-1185">Reference proteome</keyword>
<gene>
    <name evidence="2" type="ORF">GCM10009830_38050</name>
</gene>
<proteinExistence type="predicted"/>
<dbReference type="InterPro" id="IPR024072">
    <property type="entry name" value="DHFR-like_dom_sf"/>
</dbReference>
<dbReference type="InterPro" id="IPR050765">
    <property type="entry name" value="Riboflavin_Biosynth_HTPR"/>
</dbReference>
<evidence type="ECO:0000313" key="2">
    <source>
        <dbReference type="EMBL" id="GAA1686926.1"/>
    </source>
</evidence>
<feature type="domain" description="Bacterial bifunctional deaminase-reductase C-terminal" evidence="1">
    <location>
        <begin position="5"/>
        <end position="182"/>
    </location>
</feature>
<dbReference type="Gene3D" id="3.40.430.10">
    <property type="entry name" value="Dihydrofolate Reductase, subunit A"/>
    <property type="match status" value="1"/>
</dbReference>
<dbReference type="PANTHER" id="PTHR38011">
    <property type="entry name" value="DIHYDROFOLATE REDUCTASE FAMILY PROTEIN (AFU_ORTHOLOGUE AFUA_8G06820)"/>
    <property type="match status" value="1"/>
</dbReference>
<dbReference type="EMBL" id="BAAAQF010000017">
    <property type="protein sequence ID" value="GAA1686926.1"/>
    <property type="molecule type" value="Genomic_DNA"/>
</dbReference>
<protein>
    <submittedName>
        <fullName evidence="2">Dihydrofolate reductase family protein</fullName>
    </submittedName>
</protein>
<dbReference type="PANTHER" id="PTHR38011:SF11">
    <property type="entry name" value="2,5-DIAMINO-6-RIBOSYLAMINO-4(3H)-PYRIMIDINONE 5'-PHOSPHATE REDUCTASE"/>
    <property type="match status" value="1"/>
</dbReference>
<dbReference type="RefSeq" id="WP_344489581.1">
    <property type="nucleotide sequence ID" value="NZ_BAAAQF010000017.1"/>
</dbReference>
<dbReference type="Proteomes" id="UP001499851">
    <property type="component" value="Unassembled WGS sequence"/>
</dbReference>
<dbReference type="SUPFAM" id="SSF53597">
    <property type="entry name" value="Dihydrofolate reductase-like"/>
    <property type="match status" value="1"/>
</dbReference>
<comment type="caution">
    <text evidence="2">The sequence shown here is derived from an EMBL/GenBank/DDBJ whole genome shotgun (WGS) entry which is preliminary data.</text>
</comment>
<name>A0ABN2HF44_9ACTN</name>
<dbReference type="InterPro" id="IPR002734">
    <property type="entry name" value="RibDG_C"/>
</dbReference>
<sequence length="190" mass="20707">MRELTYYIGATIDGYIAGPGGEFDQLPIEPDISAYINGLRPETIPTAFREPLGLADAPNLLYDTVLMGRGTYLPGLESGSPSPYAHLKQYVFSASLDPVLAPDVTFVAEHAVEVVRELKRQEGQGIWLCGGGKLAASLVDEIDEIVLKRYPLVLGGGLPLFDGPYAPLRFDLADKRVFESGMSVETYRAR</sequence>
<organism evidence="2 3">
    <name type="scientific">Glycomyces endophyticus</name>
    <dbReference type="NCBI Taxonomy" id="480996"/>
    <lineage>
        <taxon>Bacteria</taxon>
        <taxon>Bacillati</taxon>
        <taxon>Actinomycetota</taxon>
        <taxon>Actinomycetes</taxon>
        <taxon>Glycomycetales</taxon>
        <taxon>Glycomycetaceae</taxon>
        <taxon>Glycomyces</taxon>
    </lineage>
</organism>
<accession>A0ABN2HF44</accession>